<accession>A0ABW1DBE4</accession>
<dbReference type="SUPFAM" id="SSF53474">
    <property type="entry name" value="alpha/beta-Hydrolases"/>
    <property type="match status" value="1"/>
</dbReference>
<evidence type="ECO:0000313" key="3">
    <source>
        <dbReference type="EMBL" id="MFC5835385.1"/>
    </source>
</evidence>
<reference evidence="4" key="1">
    <citation type="journal article" date="2019" name="Int. J. Syst. Evol. Microbiol.">
        <title>The Global Catalogue of Microorganisms (GCM) 10K type strain sequencing project: providing services to taxonomists for standard genome sequencing and annotation.</title>
        <authorList>
            <consortium name="The Broad Institute Genomics Platform"/>
            <consortium name="The Broad Institute Genome Sequencing Center for Infectious Disease"/>
            <person name="Wu L."/>
            <person name="Ma J."/>
        </authorList>
    </citation>
    <scope>NUCLEOTIDE SEQUENCE [LARGE SCALE GENOMIC DNA]</scope>
    <source>
        <strain evidence="4">CCUG 53903</strain>
    </source>
</reference>
<sequence>MAKTVDSAPEAQVASGRLRGLMDQGVAAFLGIPYAAPPFGARRLRHPDGHAPRPGPVPPGGHAERGLRPGAHR</sequence>
<dbReference type="Proteomes" id="UP001596058">
    <property type="component" value="Unassembled WGS sequence"/>
</dbReference>
<comment type="caution">
    <text evidence="3">The sequence shown here is derived from an EMBL/GenBank/DDBJ whole genome shotgun (WGS) entry which is preliminary data.</text>
</comment>
<evidence type="ECO:0000313" key="4">
    <source>
        <dbReference type="Proteomes" id="UP001596058"/>
    </source>
</evidence>
<dbReference type="Gene3D" id="3.40.50.1820">
    <property type="entry name" value="alpha/beta hydrolase"/>
    <property type="match status" value="1"/>
</dbReference>
<dbReference type="RefSeq" id="WP_379524804.1">
    <property type="nucleotide sequence ID" value="NZ_JBHSPA010000125.1"/>
</dbReference>
<feature type="domain" description="Carboxylesterase type B" evidence="2">
    <location>
        <begin position="8"/>
        <end position="51"/>
    </location>
</feature>
<dbReference type="EMBL" id="JBHSPA010000125">
    <property type="protein sequence ID" value="MFC5835385.1"/>
    <property type="molecule type" value="Genomic_DNA"/>
</dbReference>
<dbReference type="Pfam" id="PF00135">
    <property type="entry name" value="COesterase"/>
    <property type="match status" value="1"/>
</dbReference>
<dbReference type="InterPro" id="IPR002018">
    <property type="entry name" value="CarbesteraseB"/>
</dbReference>
<feature type="region of interest" description="Disordered" evidence="1">
    <location>
        <begin position="38"/>
        <end position="73"/>
    </location>
</feature>
<organism evidence="3 4">
    <name type="scientific">Nonomuraea insulae</name>
    <dbReference type="NCBI Taxonomy" id="1616787"/>
    <lineage>
        <taxon>Bacteria</taxon>
        <taxon>Bacillati</taxon>
        <taxon>Actinomycetota</taxon>
        <taxon>Actinomycetes</taxon>
        <taxon>Streptosporangiales</taxon>
        <taxon>Streptosporangiaceae</taxon>
        <taxon>Nonomuraea</taxon>
    </lineage>
</organism>
<keyword evidence="4" id="KW-1185">Reference proteome</keyword>
<proteinExistence type="predicted"/>
<protein>
    <submittedName>
        <fullName evidence="3">Carboxylesterase family protein</fullName>
    </submittedName>
</protein>
<gene>
    <name evidence="3" type="ORF">ACFPZ3_67185</name>
</gene>
<dbReference type="InterPro" id="IPR029058">
    <property type="entry name" value="AB_hydrolase_fold"/>
</dbReference>
<evidence type="ECO:0000256" key="1">
    <source>
        <dbReference type="SAM" id="MobiDB-lite"/>
    </source>
</evidence>
<name>A0ABW1DBE4_9ACTN</name>
<evidence type="ECO:0000259" key="2">
    <source>
        <dbReference type="Pfam" id="PF00135"/>
    </source>
</evidence>